<organism evidence="3 4">
    <name type="scientific">Pectobacterium versatile</name>
    <dbReference type="NCBI Taxonomy" id="2488639"/>
    <lineage>
        <taxon>Bacteria</taxon>
        <taxon>Pseudomonadati</taxon>
        <taxon>Pseudomonadota</taxon>
        <taxon>Gammaproteobacteria</taxon>
        <taxon>Enterobacterales</taxon>
        <taxon>Pectobacteriaceae</taxon>
        <taxon>Pectobacterium</taxon>
    </lineage>
</organism>
<accession>A0AAW3RWK5</accession>
<reference evidence="3 4" key="1">
    <citation type="submission" date="2020-07" db="EMBL/GenBank/DDBJ databases">
        <title>Updated taxonomy of Pectobacterium genus in the CIRM-CFBP bacterial collection: when new species reveal old endemic population.</title>
        <authorList>
            <person name="Pedron J."/>
            <person name="Barny M.A."/>
            <person name="Portier P."/>
        </authorList>
    </citation>
    <scope>NUCLEOTIDE SEQUENCE [LARGE SCALE GENOMIC DNA]</scope>
    <source>
        <strain evidence="3 4">CFBP5669</strain>
    </source>
</reference>
<evidence type="ECO:0000313" key="4">
    <source>
        <dbReference type="Proteomes" id="UP000584405"/>
    </source>
</evidence>
<feature type="region of interest" description="Disordered" evidence="2">
    <location>
        <begin position="1"/>
        <end position="20"/>
    </location>
</feature>
<protein>
    <submittedName>
        <fullName evidence="3">Capsid size determination protein</fullName>
    </submittedName>
</protein>
<sequence>MSQKAEQTDKPVTPPDVLKKTADEYQKRRAEHFANASELDNIDTAIARAKEQKANTEAENQLSDTDWRARFLAARGEMTEELKSQQLQRLAQRELAQEYDGLLVQLEIDQLKQKAKCHFSAKGCRDAYKTALFQYAHREFGLAMNNISEDLIRAIKLYRHMYDVTTSEFTEGLAYQDPDKRVINQVIDHLMAKSNKYQFNMDNEPELSSLRLYQPALPHSDFPPVSTPCQNTKFWRELKEKEEALKTRSQKV</sequence>
<evidence type="ECO:0000256" key="1">
    <source>
        <dbReference type="SAM" id="Coils"/>
    </source>
</evidence>
<dbReference type="AlphaFoldDB" id="A0AAW3RWK5"/>
<feature type="coiled-coil region" evidence="1">
    <location>
        <begin position="39"/>
        <end position="66"/>
    </location>
</feature>
<evidence type="ECO:0000313" key="3">
    <source>
        <dbReference type="EMBL" id="MBA0160699.1"/>
    </source>
</evidence>
<gene>
    <name evidence="3" type="ORF">H0253_17850</name>
</gene>
<keyword evidence="1" id="KW-0175">Coiled coil</keyword>
<proteinExistence type="predicted"/>
<dbReference type="RefSeq" id="WP_107332223.1">
    <property type="nucleotide sequence ID" value="NZ_CAKLIE010000004.1"/>
</dbReference>
<name>A0AAW3RWK5_9GAMM</name>
<dbReference type="EMBL" id="JACDRT010000015">
    <property type="protein sequence ID" value="MBA0160699.1"/>
    <property type="molecule type" value="Genomic_DNA"/>
</dbReference>
<comment type="caution">
    <text evidence="3">The sequence shown here is derived from an EMBL/GenBank/DDBJ whole genome shotgun (WGS) entry which is preliminary data.</text>
</comment>
<evidence type="ECO:0000256" key="2">
    <source>
        <dbReference type="SAM" id="MobiDB-lite"/>
    </source>
</evidence>
<dbReference type="Proteomes" id="UP000584405">
    <property type="component" value="Unassembled WGS sequence"/>
</dbReference>